<feature type="compositionally biased region" description="Basic and acidic residues" evidence="1">
    <location>
        <begin position="224"/>
        <end position="233"/>
    </location>
</feature>
<feature type="compositionally biased region" description="Low complexity" evidence="1">
    <location>
        <begin position="514"/>
        <end position="525"/>
    </location>
</feature>
<reference evidence="2" key="1">
    <citation type="journal article" date="2021" name="Proc. Natl. Acad. Sci. U.S.A.">
        <title>Three genomes in the algal genus Volvox reveal the fate of a haploid sex-determining region after a transition to homothallism.</title>
        <authorList>
            <person name="Yamamoto K."/>
            <person name="Hamaji T."/>
            <person name="Kawai-Toyooka H."/>
            <person name="Matsuzaki R."/>
            <person name="Takahashi F."/>
            <person name="Nishimura Y."/>
            <person name="Kawachi M."/>
            <person name="Noguchi H."/>
            <person name="Minakuchi Y."/>
            <person name="Umen J.G."/>
            <person name="Toyoda A."/>
            <person name="Nozaki H."/>
        </authorList>
    </citation>
    <scope>NUCLEOTIDE SEQUENCE</scope>
    <source>
        <strain evidence="2">NIES-3785</strain>
    </source>
</reference>
<feature type="region of interest" description="Disordered" evidence="1">
    <location>
        <begin position="324"/>
        <end position="350"/>
    </location>
</feature>
<dbReference type="SUPFAM" id="SSF56112">
    <property type="entry name" value="Protein kinase-like (PK-like)"/>
    <property type="match status" value="1"/>
</dbReference>
<feature type="region of interest" description="Disordered" evidence="1">
    <location>
        <begin position="195"/>
        <end position="241"/>
    </location>
</feature>
<feature type="non-terminal residue" evidence="2">
    <location>
        <position position="1"/>
    </location>
</feature>
<proteinExistence type="predicted"/>
<evidence type="ECO:0000313" key="3">
    <source>
        <dbReference type="Proteomes" id="UP000722791"/>
    </source>
</evidence>
<evidence type="ECO:0008006" key="4">
    <source>
        <dbReference type="Google" id="ProtNLM"/>
    </source>
</evidence>
<evidence type="ECO:0000313" key="2">
    <source>
        <dbReference type="EMBL" id="GIM04373.1"/>
    </source>
</evidence>
<gene>
    <name evidence="2" type="ORF">Vretimale_8918</name>
</gene>
<protein>
    <recommendedName>
        <fullName evidence="4">Protein kinase domain-containing protein</fullName>
    </recommendedName>
</protein>
<feature type="region of interest" description="Disordered" evidence="1">
    <location>
        <begin position="269"/>
        <end position="309"/>
    </location>
</feature>
<feature type="compositionally biased region" description="Polar residues" evidence="1">
    <location>
        <begin position="324"/>
        <end position="335"/>
    </location>
</feature>
<evidence type="ECO:0000256" key="1">
    <source>
        <dbReference type="SAM" id="MobiDB-lite"/>
    </source>
</evidence>
<dbReference type="Gene3D" id="1.10.510.10">
    <property type="entry name" value="Transferase(Phosphotransferase) domain 1"/>
    <property type="match status" value="1"/>
</dbReference>
<dbReference type="EMBL" id="BNCQ01000016">
    <property type="protein sequence ID" value="GIM04373.1"/>
    <property type="molecule type" value="Genomic_DNA"/>
</dbReference>
<sequence>LPGPPLVERLSRHGQGNGGGHHGLALAQAHGHGAIGGATPLEPALLDFLMACLQLDPANRPTAEELLQMPYLADAGQLFTGHLVLECLHTALVGEIASAAANASATIPAGVGREEAAAADRSGAAAKVCTAPIPNGSGRLRSCKSGIPSCYQLQKQPINNGFGACVPPQPMVAAVMAAPTLLQNPPYPVAVGGRPNPMSSKVLPPAEDAAPKHRRSLSASSRADALESLRAPRDASGAPRRCPFHLRDLRIAGVWKHLLATSSRSVVMDPVPAHPALGTTRTTDEIPSSPPKKETLQQQQQQQQQAPPLLDSATVEMEMSRTVSMLQYSEPSSEVPQPRGLQKQQQRQQQHIYEKEGGVHMASSWDSTLGPGCWERQLPAATVIRASKQSIDLGPLRRPRFRPGRVKKLPMPIMAPQSPTATGVTAGLGGAPAFGGNMKFSRNISAPDLLQYGQDDSSVAIASAAVMARGCLPPGNVDTGAAQRHAWSQSVCRIDTAAGRLYGDGTQGLRVDRQQQTTQHAAAPANGLDDGARGTATAAARSKTEWPASSSRMAAYKIANAGMYSLLVDAAEPDVDPDDADWDGLSPQCLTVSVGPQPSCLALVPGVRLQDGTQTTTAVAEPQSTTLSRRPTWNAVQAAPEGASIAATGINGGREGVNVVVAPPSPGSSLCGGGGGGGGGGSGHDCCQISGGLDSTLAAFNGWRPTCYGYVDGASTTHMGDIAPPVPKSLLTTMMAATVRGVSATAALPIPEVGANTATAAPTLGRMPFGLGGTAGSSFRQQKILASIRAACAIPTAGAPQVAPRVAATASCSQLATASSMVCIAEDCVFGTWPPRETRVGGTGGDDAQIHGGRSYGTRKSLCDSEDGWLEKVSTWQACDGGKAVAAARGFDTATAGARGARGIQLTSPQLACPFVQEYDGAFRTAADSIPPPRRRQGPRAIATLLGCLGVGRGKRHVGRRCSSSGGSHEE</sequence>
<feature type="region of interest" description="Disordered" evidence="1">
    <location>
        <begin position="514"/>
        <end position="544"/>
    </location>
</feature>
<dbReference type="InterPro" id="IPR011009">
    <property type="entry name" value="Kinase-like_dom_sf"/>
</dbReference>
<accession>A0A8J4LP77</accession>
<dbReference type="AlphaFoldDB" id="A0A8J4LP77"/>
<comment type="caution">
    <text evidence="2">The sequence shown here is derived from an EMBL/GenBank/DDBJ whole genome shotgun (WGS) entry which is preliminary data.</text>
</comment>
<name>A0A8J4LP77_9CHLO</name>
<organism evidence="2 3">
    <name type="scientific">Volvox reticuliferus</name>
    <dbReference type="NCBI Taxonomy" id="1737510"/>
    <lineage>
        <taxon>Eukaryota</taxon>
        <taxon>Viridiplantae</taxon>
        <taxon>Chlorophyta</taxon>
        <taxon>core chlorophytes</taxon>
        <taxon>Chlorophyceae</taxon>
        <taxon>CS clade</taxon>
        <taxon>Chlamydomonadales</taxon>
        <taxon>Volvocaceae</taxon>
        <taxon>Volvox</taxon>
    </lineage>
</organism>
<dbReference type="Proteomes" id="UP000722791">
    <property type="component" value="Unassembled WGS sequence"/>
</dbReference>